<reference evidence="1 3" key="1">
    <citation type="submission" date="2014-08" db="EMBL/GenBank/DDBJ databases">
        <title>Methylacidiphilum kamchatkense strain Kam1 draft genome sequence.</title>
        <authorList>
            <person name="Birkeland N.-K."/>
            <person name="Erikstad H.A."/>
        </authorList>
    </citation>
    <scope>NUCLEOTIDE SEQUENCE [LARGE SCALE GENOMIC DNA]</scope>
    <source>
        <strain evidence="1 3">Kam1</strain>
    </source>
</reference>
<reference evidence="4" key="3">
    <citation type="submission" date="2019-03" db="EMBL/GenBank/DDBJ databases">
        <title>Complete genome of Methylacidiphilum kamchatkense Kam1.</title>
        <authorList>
            <person name="Kruse T."/>
            <person name="Murarilal Ratnadevi C."/>
            <person name="Erikstad H.-A."/>
            <person name="Birkeland N.-K."/>
        </authorList>
    </citation>
    <scope>NUCLEOTIDE SEQUENCE [LARGE SCALE GENOMIC DNA]</scope>
    <source>
        <strain evidence="4">kam1</strain>
    </source>
</reference>
<protein>
    <recommendedName>
        <fullName evidence="5">Transcriptional regulator</fullName>
    </recommendedName>
</protein>
<dbReference type="KEGG" id="mkc:kam1_1309"/>
<keyword evidence="3" id="KW-1185">Reference proteome</keyword>
<reference evidence="2" key="2">
    <citation type="journal article" date="2019" name="BMC Genomics">
        <title>Complete genome sequence analysis of the thermoacidophilic verrucomicrobial methanotroph 'Candidatus Methylacidiphilum kamchatkense' strain Kam1 and comparison with its closest relatives.</title>
        <authorList>
            <person name="Kruse T."/>
            <person name="Ratnadevi C.M."/>
            <person name="Erikstad H.A."/>
            <person name="Birkeland N.K."/>
        </authorList>
    </citation>
    <scope>NUCLEOTIDE SEQUENCE</scope>
    <source>
        <strain evidence="2">Kam1</strain>
    </source>
</reference>
<dbReference type="AlphaFoldDB" id="A0A0C1RX15"/>
<dbReference type="Proteomes" id="UP000315925">
    <property type="component" value="Chromosome"/>
</dbReference>
<evidence type="ECO:0000313" key="1">
    <source>
        <dbReference type="EMBL" id="KIE59466.1"/>
    </source>
</evidence>
<accession>A0A0C1RX15</accession>
<dbReference type="EMBL" id="JQNX01000001">
    <property type="protein sequence ID" value="KIE59466.1"/>
    <property type="molecule type" value="Genomic_DNA"/>
</dbReference>
<name>A0A0C1RX15_9BACT</name>
<evidence type="ECO:0000313" key="2">
    <source>
        <dbReference type="EMBL" id="QDQ42534.1"/>
    </source>
</evidence>
<dbReference type="EMBL" id="CP037899">
    <property type="protein sequence ID" value="QDQ42534.1"/>
    <property type="molecule type" value="Genomic_DNA"/>
</dbReference>
<proteinExistence type="predicted"/>
<evidence type="ECO:0000313" key="3">
    <source>
        <dbReference type="Proteomes" id="UP000031594"/>
    </source>
</evidence>
<dbReference type="RefSeq" id="WP_039720719.1">
    <property type="nucleotide sequence ID" value="NZ_CP037899.1"/>
</dbReference>
<evidence type="ECO:0008006" key="5">
    <source>
        <dbReference type="Google" id="ProtNLM"/>
    </source>
</evidence>
<dbReference type="Proteomes" id="UP000031594">
    <property type="component" value="Unassembled WGS sequence"/>
</dbReference>
<dbReference type="STRING" id="1202785.A946_01990"/>
<sequence>MKVETSYNKIIDILKSRHPIYGGFVKVAAHGIVWVKNKYKDEIEKRQRQYPLSESKQIVKHIRKRSSNTRTLKSVFMENPTESFTIDKLMQLTGKNRHSINTELYRLKNHLEKVGRGVYRWKN</sequence>
<evidence type="ECO:0000313" key="4">
    <source>
        <dbReference type="Proteomes" id="UP000315925"/>
    </source>
</evidence>
<organism evidence="2 4">
    <name type="scientific">Methylacidiphilum kamchatkense Kam1</name>
    <dbReference type="NCBI Taxonomy" id="1202785"/>
    <lineage>
        <taxon>Bacteria</taxon>
        <taxon>Pseudomonadati</taxon>
        <taxon>Verrucomicrobiota</taxon>
        <taxon>Methylacidiphilae</taxon>
        <taxon>Methylacidiphilales</taxon>
        <taxon>Methylacidiphilaceae</taxon>
        <taxon>Methylacidiphilum (ex Ratnadevi et al. 2023)</taxon>
    </lineage>
</organism>
<gene>
    <name evidence="1" type="ORF">A946_01990</name>
    <name evidence="2" type="ORF">kam1_1309</name>
</gene>